<evidence type="ECO:0000259" key="1">
    <source>
        <dbReference type="Pfam" id="PF04993"/>
    </source>
</evidence>
<evidence type="ECO:0000313" key="2">
    <source>
        <dbReference type="EMBL" id="EGJ39679.1"/>
    </source>
</evidence>
<proteinExistence type="predicted"/>
<dbReference type="SUPFAM" id="SSF159894">
    <property type="entry name" value="YgaC/TfoX-N like"/>
    <property type="match status" value="1"/>
</dbReference>
<dbReference type="Pfam" id="PF04993">
    <property type="entry name" value="TfoX_N"/>
    <property type="match status" value="1"/>
</dbReference>
<comment type="caution">
    <text evidence="2">The sequence shown here is derived from an EMBL/GenBank/DDBJ whole genome shotgun (WGS) entry which is preliminary data.</text>
</comment>
<gene>
    <name evidence="2" type="ORF">HMPREF9389_1537</name>
</gene>
<organism evidence="2 3">
    <name type="scientific">Streptococcus sanguinis SK355</name>
    <dbReference type="NCBI Taxonomy" id="888816"/>
    <lineage>
        <taxon>Bacteria</taxon>
        <taxon>Bacillati</taxon>
        <taxon>Bacillota</taxon>
        <taxon>Bacilli</taxon>
        <taxon>Lactobacillales</taxon>
        <taxon>Streptococcaceae</taxon>
        <taxon>Streptococcus</taxon>
    </lineage>
</organism>
<accession>F3URS9</accession>
<dbReference type="PATRIC" id="fig|888816.3.peg.1505"/>
<protein>
    <submittedName>
        <fullName evidence="2">TfoX domain family protein</fullName>
    </submittedName>
</protein>
<dbReference type="eggNOG" id="COG3070">
    <property type="taxonomic scope" value="Bacteria"/>
</dbReference>
<feature type="domain" description="TfoX N-terminal" evidence="1">
    <location>
        <begin position="49"/>
        <end position="107"/>
    </location>
</feature>
<evidence type="ECO:0000313" key="3">
    <source>
        <dbReference type="Proteomes" id="UP000005589"/>
    </source>
</evidence>
<reference evidence="2 3" key="1">
    <citation type="submission" date="2011-03" db="EMBL/GenBank/DDBJ databases">
        <authorList>
            <person name="Muzny D."/>
            <person name="Qin X."/>
            <person name="Deng J."/>
            <person name="Jiang H."/>
            <person name="Liu Y."/>
            <person name="Qu J."/>
            <person name="Song X.-Z."/>
            <person name="Zhang L."/>
            <person name="Thornton R."/>
            <person name="Coyle M."/>
            <person name="Francisco L."/>
            <person name="Jackson L."/>
            <person name="Javaid M."/>
            <person name="Korchina V."/>
            <person name="Kovar C."/>
            <person name="Mata R."/>
            <person name="Mathew T."/>
            <person name="Ngo R."/>
            <person name="Nguyen L."/>
            <person name="Nguyen N."/>
            <person name="Okwuonu G."/>
            <person name="Ongeri F."/>
            <person name="Pham C."/>
            <person name="Simmons D."/>
            <person name="Wilczek-Boney K."/>
            <person name="Hale W."/>
            <person name="Jakkamsetti A."/>
            <person name="Pham P."/>
            <person name="Ruth R."/>
            <person name="San Lucas F."/>
            <person name="Warren J."/>
            <person name="Zhang J."/>
            <person name="Zhao Z."/>
            <person name="Zhou C."/>
            <person name="Zhu D."/>
            <person name="Lee S."/>
            <person name="Bess C."/>
            <person name="Blankenburg K."/>
            <person name="Forbes L."/>
            <person name="Fu Q."/>
            <person name="Gubbala S."/>
            <person name="Hirani K."/>
            <person name="Jayaseelan J.C."/>
            <person name="Lara F."/>
            <person name="Munidasa M."/>
            <person name="Palculict T."/>
            <person name="Patil S."/>
            <person name="Pu L.-L."/>
            <person name="Saada N."/>
            <person name="Tang L."/>
            <person name="Weissenberger G."/>
            <person name="Zhu Y."/>
            <person name="Hemphill L."/>
            <person name="Shang Y."/>
            <person name="Youmans B."/>
            <person name="Ayvaz T."/>
            <person name="Ross M."/>
            <person name="Santibanez J."/>
            <person name="Aqrawi P."/>
            <person name="Gross S."/>
            <person name="Joshi V."/>
            <person name="Fowler G."/>
            <person name="Nazareth L."/>
            <person name="Reid J."/>
            <person name="Worley K."/>
            <person name="Petrosino J."/>
            <person name="Highlander S."/>
            <person name="Gibbs R."/>
        </authorList>
    </citation>
    <scope>NUCLEOTIDE SEQUENCE [LARGE SCALE GENOMIC DNA]</scope>
    <source>
        <strain evidence="2 3">SK355</strain>
    </source>
</reference>
<dbReference type="STRING" id="888816.HMPREF9389_1537"/>
<dbReference type="AlphaFoldDB" id="F3URS9"/>
<dbReference type="Proteomes" id="UP000005589">
    <property type="component" value="Unassembled WGS sequence"/>
</dbReference>
<name>F3URS9_STRSA</name>
<dbReference type="InterPro" id="IPR007076">
    <property type="entry name" value="TfoX_N"/>
</dbReference>
<dbReference type="EMBL" id="AFFN01000022">
    <property type="protein sequence ID" value="EGJ39679.1"/>
    <property type="molecule type" value="Genomic_DNA"/>
</dbReference>
<sequence length="140" mass="16125">MDRQTADLKEMCLSLSQEIFIHFWYNKVSMHGGVSMASSQEYLDFILKQLQGLGQEISFRKMMGEYLLYYRGRLFGGIYDNRLMVKPVQPALDFFENPIYESPYPGAKPMLHIEEVEDAAFLCSLIEAAYPALPAPKKKK</sequence>
<dbReference type="Gene3D" id="3.30.1460.30">
    <property type="entry name" value="YgaC/TfoX-N like chaperone"/>
    <property type="match status" value="1"/>
</dbReference>
<dbReference type="HOGENOM" id="CLU_151771_1_0_9"/>